<evidence type="ECO:0000256" key="4">
    <source>
        <dbReference type="ARBA" id="ARBA00022475"/>
    </source>
</evidence>
<keyword evidence="5" id="KW-0762">Sugar transport</keyword>
<dbReference type="FunFam" id="3.40.50.300:FF:000127">
    <property type="entry name" value="Ribose import ATP-binding protein RbsA"/>
    <property type="match status" value="1"/>
</dbReference>
<evidence type="ECO:0000256" key="2">
    <source>
        <dbReference type="ARBA" id="ARBA00005417"/>
    </source>
</evidence>
<evidence type="ECO:0000313" key="15">
    <source>
        <dbReference type="Proteomes" id="UP000545490"/>
    </source>
</evidence>
<sequence length="507" mass="55443">MPVNVSGVSGQGRPTALPLMSAAGIAKSFNGVPALKHGKLEVRPGSVHALCGGNGAGKSTFLNILMGSLARDGGEIFVKGHRVEFHTPSEAMAKGVVMISQELNPVPAMTVAENLFLGHEPRKLGIFVDHKTMQRDARRLLSDLEFDVPANARMDELTLAQTQLVEIAKALSRDADIIIMDEPTSAIGEHEAHILFKAIRRLQAKGSGIIYVSHKLTEIFEIADEYTIFRDGEFIEAGRIADIDRRHLVTQIVGREVETQRNFDTRITEKKVLEVRNLSEPGTFDNISIDVRAGEIVGIYGLLGSGRTEFLEAVYGVRKPSSGEVKLDGKAVRPGNPRASIKAGMTMIPEDRKMTGLVLQASIAHNITLSVIRKLTRFFWIRRRSEINIVDAMIASQRVKCASSNLAVESLSGGNQQKVIVARCLTSDPKLLICDEPTRGIDEGAKQEIYCFLREFASRGNAVLMVSSEAPEVLHVSDRIAIFRRGKLSHTLDASVATQKHIMDLAA</sequence>
<reference evidence="12 15" key="2">
    <citation type="submission" date="2020-08" db="EMBL/GenBank/DDBJ databases">
        <title>Genomic Encyclopedia of Type Strains, Phase IV (KMG-IV): sequencing the most valuable type-strain genomes for metagenomic binning, comparative biology and taxonomic classification.</title>
        <authorList>
            <person name="Goeker M."/>
        </authorList>
    </citation>
    <scope>NUCLEOTIDE SEQUENCE [LARGE SCALE GENOMIC DNA]</scope>
    <source>
        <strain evidence="12 15">DSM 19331</strain>
    </source>
</reference>
<keyword evidence="3" id="KW-0813">Transport</keyword>
<dbReference type="Proteomes" id="UP000545490">
    <property type="component" value="Unassembled WGS sequence"/>
</dbReference>
<dbReference type="SMART" id="SM00382">
    <property type="entry name" value="AAA"/>
    <property type="match status" value="2"/>
</dbReference>
<dbReference type="EMBL" id="RJJU01000004">
    <property type="protein sequence ID" value="RUM14524.1"/>
    <property type="molecule type" value="Genomic_DNA"/>
</dbReference>
<evidence type="ECO:0000256" key="3">
    <source>
        <dbReference type="ARBA" id="ARBA00022448"/>
    </source>
</evidence>
<keyword evidence="8 12" id="KW-0067">ATP-binding</keyword>
<dbReference type="GO" id="GO:0016887">
    <property type="term" value="F:ATP hydrolysis activity"/>
    <property type="evidence" value="ECO:0007669"/>
    <property type="project" value="InterPro"/>
</dbReference>
<comment type="subcellular location">
    <subcellularLocation>
        <location evidence="1">Cell membrane</location>
        <topology evidence="1">Peripheral membrane protein</topology>
    </subcellularLocation>
</comment>
<evidence type="ECO:0000256" key="7">
    <source>
        <dbReference type="ARBA" id="ARBA00022741"/>
    </source>
</evidence>
<proteinExistence type="inferred from homology"/>
<dbReference type="InterPro" id="IPR027417">
    <property type="entry name" value="P-loop_NTPase"/>
</dbReference>
<dbReference type="InterPro" id="IPR050107">
    <property type="entry name" value="ABC_carbohydrate_import_ATPase"/>
</dbReference>
<dbReference type="EMBL" id="JACIDG010000004">
    <property type="protein sequence ID" value="MBB3914563.1"/>
    <property type="molecule type" value="Genomic_DNA"/>
</dbReference>
<evidence type="ECO:0000256" key="5">
    <source>
        <dbReference type="ARBA" id="ARBA00022597"/>
    </source>
</evidence>
<evidence type="ECO:0000256" key="10">
    <source>
        <dbReference type="ARBA" id="ARBA00023136"/>
    </source>
</evidence>
<dbReference type="PANTHER" id="PTHR43790">
    <property type="entry name" value="CARBOHYDRATE TRANSPORT ATP-BINDING PROTEIN MG119-RELATED"/>
    <property type="match status" value="1"/>
</dbReference>
<gene>
    <name evidence="13" type="ORF">EFB14_07285</name>
    <name evidence="12" type="ORF">GGQ65_001845</name>
</gene>
<dbReference type="Gene3D" id="3.40.50.300">
    <property type="entry name" value="P-loop containing nucleotide triphosphate hydrolases"/>
    <property type="match status" value="2"/>
</dbReference>
<dbReference type="PROSITE" id="PS50893">
    <property type="entry name" value="ABC_TRANSPORTER_2"/>
    <property type="match status" value="2"/>
</dbReference>
<evidence type="ECO:0000256" key="8">
    <source>
        <dbReference type="ARBA" id="ARBA00022840"/>
    </source>
</evidence>
<reference evidence="13 14" key="1">
    <citation type="submission" date="2018-11" db="EMBL/GenBank/DDBJ databases">
        <authorList>
            <person name="Huo Y."/>
        </authorList>
    </citation>
    <scope>NUCLEOTIDE SEQUENCE [LARGE SCALE GENOMIC DNA]</scope>
    <source>
        <strain evidence="13 14">CCBAU 33202</strain>
    </source>
</reference>
<keyword evidence="10" id="KW-0472">Membrane</keyword>
<evidence type="ECO:0000313" key="14">
    <source>
        <dbReference type="Proteomes" id="UP000272004"/>
    </source>
</evidence>
<evidence type="ECO:0000313" key="13">
    <source>
        <dbReference type="EMBL" id="RUM14524.1"/>
    </source>
</evidence>
<dbReference type="CDD" id="cd03215">
    <property type="entry name" value="ABC_Carb_Monos_II"/>
    <property type="match status" value="1"/>
</dbReference>
<dbReference type="AlphaFoldDB" id="A0A7W6B604"/>
<keyword evidence="9" id="KW-1278">Translocase</keyword>
<comment type="caution">
    <text evidence="12">The sequence shown here is derived from an EMBL/GenBank/DDBJ whole genome shotgun (WGS) entry which is preliminary data.</text>
</comment>
<dbReference type="GO" id="GO:0005886">
    <property type="term" value="C:plasma membrane"/>
    <property type="evidence" value="ECO:0007669"/>
    <property type="project" value="UniProtKB-SubCell"/>
</dbReference>
<feature type="domain" description="ABC transporter" evidence="11">
    <location>
        <begin position="267"/>
        <end position="505"/>
    </location>
</feature>
<dbReference type="RefSeq" id="WP_097594866.1">
    <property type="nucleotide sequence ID" value="NZ_JACIDG010000004.1"/>
</dbReference>
<dbReference type="SUPFAM" id="SSF52540">
    <property type="entry name" value="P-loop containing nucleoside triphosphate hydrolases"/>
    <property type="match status" value="2"/>
</dbReference>
<dbReference type="InterPro" id="IPR003439">
    <property type="entry name" value="ABC_transporter-like_ATP-bd"/>
</dbReference>
<dbReference type="CDD" id="cd03216">
    <property type="entry name" value="ABC_Carb_Monos_I"/>
    <property type="match status" value="1"/>
</dbReference>
<dbReference type="GO" id="GO:0005524">
    <property type="term" value="F:ATP binding"/>
    <property type="evidence" value="ECO:0007669"/>
    <property type="project" value="UniProtKB-KW"/>
</dbReference>
<keyword evidence="4" id="KW-1003">Cell membrane</keyword>
<keyword evidence="14" id="KW-1185">Reference proteome</keyword>
<evidence type="ECO:0000259" key="11">
    <source>
        <dbReference type="PROSITE" id="PS50893"/>
    </source>
</evidence>
<keyword evidence="7" id="KW-0547">Nucleotide-binding</keyword>
<organism evidence="12 15">
    <name type="scientific">Rhizobium fabae</name>
    <dbReference type="NCBI Taxonomy" id="573179"/>
    <lineage>
        <taxon>Bacteria</taxon>
        <taxon>Pseudomonadati</taxon>
        <taxon>Pseudomonadota</taxon>
        <taxon>Alphaproteobacteria</taxon>
        <taxon>Hyphomicrobiales</taxon>
        <taxon>Rhizobiaceae</taxon>
        <taxon>Rhizobium/Agrobacterium group</taxon>
        <taxon>Rhizobium</taxon>
    </lineage>
</organism>
<feature type="domain" description="ABC transporter" evidence="11">
    <location>
        <begin position="20"/>
        <end position="256"/>
    </location>
</feature>
<dbReference type="PROSITE" id="PS00211">
    <property type="entry name" value="ABC_TRANSPORTER_1"/>
    <property type="match status" value="1"/>
</dbReference>
<protein>
    <submittedName>
        <fullName evidence="12">Putative xylitol transport system ATP-binding protein</fullName>
    </submittedName>
    <submittedName>
        <fullName evidence="13">Sugar ABC transporter ATP-binding protein</fullName>
    </submittedName>
</protein>
<dbReference type="PANTHER" id="PTHR43790:SF3">
    <property type="entry name" value="D-ALLOSE IMPORT ATP-BINDING PROTEIN ALSA-RELATED"/>
    <property type="match status" value="1"/>
</dbReference>
<keyword evidence="6" id="KW-0677">Repeat</keyword>
<evidence type="ECO:0000256" key="9">
    <source>
        <dbReference type="ARBA" id="ARBA00022967"/>
    </source>
</evidence>
<accession>A0A7W6B604</accession>
<dbReference type="Proteomes" id="UP000272004">
    <property type="component" value="Unassembled WGS sequence"/>
</dbReference>
<evidence type="ECO:0000256" key="6">
    <source>
        <dbReference type="ARBA" id="ARBA00022737"/>
    </source>
</evidence>
<dbReference type="Pfam" id="PF00005">
    <property type="entry name" value="ABC_tran"/>
    <property type="match status" value="2"/>
</dbReference>
<comment type="similarity">
    <text evidence="2">Belongs to the ABC transporter superfamily.</text>
</comment>
<name>A0A7W6B604_9HYPH</name>
<evidence type="ECO:0000313" key="12">
    <source>
        <dbReference type="EMBL" id="MBB3914563.1"/>
    </source>
</evidence>
<dbReference type="InterPro" id="IPR017871">
    <property type="entry name" value="ABC_transporter-like_CS"/>
</dbReference>
<dbReference type="InterPro" id="IPR003593">
    <property type="entry name" value="AAA+_ATPase"/>
</dbReference>
<evidence type="ECO:0000256" key="1">
    <source>
        <dbReference type="ARBA" id="ARBA00004202"/>
    </source>
</evidence>